<reference evidence="3 4" key="1">
    <citation type="journal article" date="2006" name="Nat. Biotechnol.">
        <title>Complete genome of the mutualistic, N2-fixing grass endophyte Azoarcus sp. strain BH72.</title>
        <authorList>
            <person name="Krause A."/>
            <person name="Ramakumar A."/>
            <person name="Bartels D."/>
            <person name="Battistoni F."/>
            <person name="Bekel T."/>
            <person name="Boch J."/>
            <person name="Boehm M."/>
            <person name="Friedrich F."/>
            <person name="Hurek T."/>
            <person name="Krause L."/>
            <person name="Linke B."/>
            <person name="McHardy A.C."/>
            <person name="Sarkar A."/>
            <person name="Schneiker S."/>
            <person name="Syed A.A."/>
            <person name="Thauer R."/>
            <person name="Vorhoelter F.-J."/>
            <person name="Weidner S."/>
            <person name="Puehler A."/>
            <person name="Reinhold-Hurek B."/>
            <person name="Kaiser O."/>
            <person name="Goesmann A."/>
        </authorList>
    </citation>
    <scope>NUCLEOTIDE SEQUENCE [LARGE SCALE GENOMIC DNA]</scope>
    <source>
        <strain evidence="3 4">BH72</strain>
    </source>
</reference>
<keyword evidence="4" id="KW-1185">Reference proteome</keyword>
<dbReference type="RefSeq" id="WP_011767336.1">
    <property type="nucleotide sequence ID" value="NC_008702.1"/>
</dbReference>
<dbReference type="Proteomes" id="UP000002588">
    <property type="component" value="Chromosome"/>
</dbReference>
<proteinExistence type="predicted"/>
<name>A1KBM4_AZOSB</name>
<dbReference type="EMBL" id="AM406670">
    <property type="protein sequence ID" value="CAL96230.1"/>
    <property type="molecule type" value="Genomic_DNA"/>
</dbReference>
<evidence type="ECO:0000313" key="3">
    <source>
        <dbReference type="EMBL" id="CAL96230.1"/>
    </source>
</evidence>
<evidence type="ECO:0000256" key="1">
    <source>
        <dbReference type="SAM" id="Phobius"/>
    </source>
</evidence>
<keyword evidence="1" id="KW-0472">Membrane</keyword>
<sequence>MKSQRSKQPLRNRALALALAASLLAPAAPAFAQVDETITGDRGGDKAADLFIVRPFSLIASVLGAAGFVIALPFTIPTGTVGETGRDWVVDPLEYTFYRPLGNFHQCGRDTSLHACGGSSN</sequence>
<dbReference type="AlphaFoldDB" id="A1KBM4"/>
<dbReference type="STRING" id="62928.azo3614"/>
<evidence type="ECO:0000256" key="2">
    <source>
        <dbReference type="SAM" id="SignalP"/>
    </source>
</evidence>
<organism evidence="3 4">
    <name type="scientific">Azoarcus sp. (strain BH72)</name>
    <dbReference type="NCBI Taxonomy" id="418699"/>
    <lineage>
        <taxon>Bacteria</taxon>
        <taxon>Pseudomonadati</taxon>
        <taxon>Pseudomonadota</taxon>
        <taxon>Betaproteobacteria</taxon>
        <taxon>Rhodocyclales</taxon>
        <taxon>Zoogloeaceae</taxon>
        <taxon>Azoarcus</taxon>
    </lineage>
</organism>
<dbReference type="OrthoDB" id="332175at2"/>
<feature type="transmembrane region" description="Helical" evidence="1">
    <location>
        <begin position="56"/>
        <end position="76"/>
    </location>
</feature>
<keyword evidence="1" id="KW-1133">Transmembrane helix</keyword>
<accession>A1KBM4</accession>
<gene>
    <name evidence="3" type="ordered locus">azo3614</name>
</gene>
<evidence type="ECO:0000313" key="4">
    <source>
        <dbReference type="Proteomes" id="UP000002588"/>
    </source>
</evidence>
<dbReference type="KEGG" id="aoa:dqs_3757"/>
<keyword evidence="1" id="KW-0812">Transmembrane</keyword>
<dbReference type="HOGENOM" id="CLU_161821_1_0_4"/>
<protein>
    <submittedName>
        <fullName evidence="3">Conserved hypothetical membrane protein</fullName>
    </submittedName>
</protein>
<keyword evidence="2" id="KW-0732">Signal</keyword>
<feature type="signal peptide" evidence="2">
    <location>
        <begin position="1"/>
        <end position="32"/>
    </location>
</feature>
<feature type="chain" id="PRO_5002635431" evidence="2">
    <location>
        <begin position="33"/>
        <end position="121"/>
    </location>
</feature>
<dbReference type="KEGG" id="azo:azo3614"/>
<dbReference type="eggNOG" id="ENOG503025Q">
    <property type="taxonomic scope" value="Bacteria"/>
</dbReference>